<protein>
    <submittedName>
        <fullName evidence="1">Uncharacterized protein</fullName>
    </submittedName>
</protein>
<dbReference type="EMBL" id="BARW01003394">
    <property type="protein sequence ID" value="GAI66561.1"/>
    <property type="molecule type" value="Genomic_DNA"/>
</dbReference>
<reference evidence="1" key="1">
    <citation type="journal article" date="2014" name="Front. Microbiol.">
        <title>High frequency of phylogenetically diverse reductive dehalogenase-homologous genes in deep subseafloor sedimentary metagenomes.</title>
        <authorList>
            <person name="Kawai M."/>
            <person name="Futagami T."/>
            <person name="Toyoda A."/>
            <person name="Takaki Y."/>
            <person name="Nishi S."/>
            <person name="Hori S."/>
            <person name="Arai W."/>
            <person name="Tsubouchi T."/>
            <person name="Morono Y."/>
            <person name="Uchiyama I."/>
            <person name="Ito T."/>
            <person name="Fujiyama A."/>
            <person name="Inagaki F."/>
            <person name="Takami H."/>
        </authorList>
    </citation>
    <scope>NUCLEOTIDE SEQUENCE</scope>
    <source>
        <strain evidence="1">Expedition CK06-06</strain>
    </source>
</reference>
<evidence type="ECO:0000313" key="1">
    <source>
        <dbReference type="EMBL" id="GAI66561.1"/>
    </source>
</evidence>
<comment type="caution">
    <text evidence="1">The sequence shown here is derived from an EMBL/GenBank/DDBJ whole genome shotgun (WGS) entry which is preliminary data.</text>
</comment>
<feature type="non-terminal residue" evidence="1">
    <location>
        <position position="31"/>
    </location>
</feature>
<organism evidence="1">
    <name type="scientific">marine sediment metagenome</name>
    <dbReference type="NCBI Taxonomy" id="412755"/>
    <lineage>
        <taxon>unclassified sequences</taxon>
        <taxon>metagenomes</taxon>
        <taxon>ecological metagenomes</taxon>
    </lineage>
</organism>
<sequence length="31" mass="3506">MPGPDQKIKNVLIPEHGLKLSPEFIEQSGRF</sequence>
<accession>X1RHX2</accession>
<dbReference type="AlphaFoldDB" id="X1RHX2"/>
<name>X1RHX2_9ZZZZ</name>
<proteinExistence type="predicted"/>
<gene>
    <name evidence="1" type="ORF">S12H4_08693</name>
</gene>